<dbReference type="AlphaFoldDB" id="C6DBG0"/>
<dbReference type="Proteomes" id="UP000002736">
    <property type="component" value="Chromosome"/>
</dbReference>
<dbReference type="KEGG" id="pct:PC1_3000"/>
<name>C6DBG0_PECCP</name>
<organism evidence="1 2">
    <name type="scientific">Pectobacterium carotovorum subsp. carotovorum (strain PC1)</name>
    <dbReference type="NCBI Taxonomy" id="561230"/>
    <lineage>
        <taxon>Bacteria</taxon>
        <taxon>Pseudomonadati</taxon>
        <taxon>Pseudomonadota</taxon>
        <taxon>Gammaproteobacteria</taxon>
        <taxon>Enterobacterales</taxon>
        <taxon>Pectobacteriaceae</taxon>
        <taxon>Pectobacterium</taxon>
    </lineage>
</organism>
<gene>
    <name evidence="1" type="ordered locus">PC1_3000</name>
</gene>
<accession>C6DBG0</accession>
<dbReference type="EMBL" id="CP001657">
    <property type="protein sequence ID" value="ACT14023.1"/>
    <property type="molecule type" value="Genomic_DNA"/>
</dbReference>
<evidence type="ECO:0000313" key="1">
    <source>
        <dbReference type="EMBL" id="ACT14023.1"/>
    </source>
</evidence>
<sequence length="32" mass="3694">MYAAKAISGSNKNLRDVFEQDLCWQPSKRVTH</sequence>
<evidence type="ECO:0000313" key="2">
    <source>
        <dbReference type="Proteomes" id="UP000002736"/>
    </source>
</evidence>
<protein>
    <submittedName>
        <fullName evidence="1">Uncharacterized protein</fullName>
    </submittedName>
</protein>
<proteinExistence type="predicted"/>
<dbReference type="HOGENOM" id="CLU_3390682_0_0_6"/>
<dbReference type="STRING" id="561230.PC1_3000"/>
<reference evidence="1 2" key="1">
    <citation type="submission" date="2009-07" db="EMBL/GenBank/DDBJ databases">
        <title>Complete sequence of Pectobacterium carotovorum subsp. carotovorum PC1.</title>
        <authorList>
            <consortium name="US DOE Joint Genome Institute"/>
            <person name="Lucas S."/>
            <person name="Copeland A."/>
            <person name="Lapidus A."/>
            <person name="Glavina del Rio T."/>
            <person name="Tice H."/>
            <person name="Bruce D."/>
            <person name="Goodwin L."/>
            <person name="Pitluck S."/>
            <person name="Munk A.C."/>
            <person name="Brettin T."/>
            <person name="Detter J.C."/>
            <person name="Han C."/>
            <person name="Tapia R."/>
            <person name="Larimer F."/>
            <person name="Land M."/>
            <person name="Hauser L."/>
            <person name="Kyrpides N."/>
            <person name="Mikhailova N."/>
            <person name="Balakrishnan V."/>
            <person name="Glasner J."/>
            <person name="Perna N.T."/>
        </authorList>
    </citation>
    <scope>NUCLEOTIDE SEQUENCE [LARGE SCALE GENOMIC DNA]</scope>
    <source>
        <strain evidence="1 2">PC1</strain>
    </source>
</reference>